<dbReference type="PROSITE" id="PS51372">
    <property type="entry name" value="PRD_2"/>
    <property type="match status" value="1"/>
</dbReference>
<dbReference type="Gene3D" id="1.10.1790.10">
    <property type="entry name" value="PRD domain"/>
    <property type="match status" value="1"/>
</dbReference>
<evidence type="ECO:0000313" key="3">
    <source>
        <dbReference type="EMBL" id="ADU51665.1"/>
    </source>
</evidence>
<name>E6SGT1_THEM7</name>
<dbReference type="InterPro" id="IPR036634">
    <property type="entry name" value="PRD_sf"/>
</dbReference>
<reference evidence="4" key="2">
    <citation type="journal article" date="2010" name="Stand. Genomic Sci.">
        <title>Complete genome sequence of Thermaerobacter marianensis type strain (7p75aT).</title>
        <authorList>
            <person name="Han C."/>
            <person name="Gu W."/>
            <person name="Zhang X."/>
            <person name="Lapidus A."/>
            <person name="Nolan M."/>
            <person name="Copeland A."/>
            <person name="Lucas S."/>
            <person name="Glavina Del Rio T."/>
            <person name="Tice H."/>
            <person name="Cheng J."/>
            <person name="Tapia R."/>
            <person name="Goodwin L."/>
            <person name="Pitluck S."/>
            <person name="Pagani I."/>
            <person name="Ivanova N."/>
            <person name="Mavromatis K."/>
            <person name="Mikhailova N."/>
            <person name="Pati A."/>
            <person name="Chen A."/>
            <person name="Palaniappan K."/>
            <person name="Land M."/>
            <person name="Hauser L."/>
            <person name="Chang Y."/>
            <person name="Jeffries C."/>
            <person name="Schneider S."/>
            <person name="Rohde M."/>
            <person name="Goker M."/>
            <person name="Pukall R."/>
            <person name="Woyke T."/>
            <person name="Bristow J."/>
            <person name="Eisen J."/>
            <person name="Markowitz V."/>
            <person name="Hugenholtz P."/>
            <person name="Kyrpides N."/>
            <person name="Klenk H."/>
            <person name="Detter J."/>
        </authorList>
    </citation>
    <scope>NUCLEOTIDE SEQUENCE [LARGE SCALE GENOMIC DNA]</scope>
    <source>
        <strain evidence="4">ATCC 700841 / DSM 12885 / JCM 10246 / 7p75a</strain>
    </source>
</reference>
<dbReference type="KEGG" id="tmr:Tmar_1556"/>
<dbReference type="InterPro" id="IPR011608">
    <property type="entry name" value="PRD"/>
</dbReference>
<keyword evidence="4" id="KW-1185">Reference proteome</keyword>
<dbReference type="GO" id="GO:0006355">
    <property type="term" value="P:regulation of DNA-templated transcription"/>
    <property type="evidence" value="ECO:0007669"/>
    <property type="project" value="InterPro"/>
</dbReference>
<dbReference type="RefSeq" id="WP_013495968.1">
    <property type="nucleotide sequence ID" value="NC_014831.1"/>
</dbReference>
<dbReference type="STRING" id="644966.Tmar_1556"/>
<evidence type="ECO:0000256" key="1">
    <source>
        <dbReference type="SAM" id="Coils"/>
    </source>
</evidence>
<dbReference type="Pfam" id="PF00874">
    <property type="entry name" value="PRD"/>
    <property type="match status" value="1"/>
</dbReference>
<dbReference type="SUPFAM" id="SSF63520">
    <property type="entry name" value="PTS-regulatory domain, PRD"/>
    <property type="match status" value="1"/>
</dbReference>
<feature type="coiled-coil region" evidence="1">
    <location>
        <begin position="4"/>
        <end position="31"/>
    </location>
</feature>
<dbReference type="eggNOG" id="COG3711">
    <property type="taxonomic scope" value="Bacteria"/>
</dbReference>
<evidence type="ECO:0000313" key="4">
    <source>
        <dbReference type="Proteomes" id="UP000008915"/>
    </source>
</evidence>
<reference evidence="3 4" key="1">
    <citation type="journal article" date="2010" name="Stand. Genomic Sci.">
        <title>Complete genome sequence of Thermaerobacter marianensis type strain (7p75a).</title>
        <authorList>
            <person name="Han C."/>
            <person name="Gu W."/>
            <person name="Zhang X."/>
            <person name="Lapidus A."/>
            <person name="Nolan M."/>
            <person name="Copeland A."/>
            <person name="Lucas S."/>
            <person name="Del Rio T.G."/>
            <person name="Tice H."/>
            <person name="Cheng J.F."/>
            <person name="Tapia R."/>
            <person name="Goodwin L."/>
            <person name="Pitluck S."/>
            <person name="Pagani I."/>
            <person name="Ivanova N."/>
            <person name="Mavromatis K."/>
            <person name="Mikhailova N."/>
            <person name="Pati A."/>
            <person name="Chen A."/>
            <person name="Palaniappan K."/>
            <person name="Land M."/>
            <person name="Hauser L."/>
            <person name="Chang Y.J."/>
            <person name="Jeffries C.D."/>
            <person name="Schneider S."/>
            <person name="Rohde M."/>
            <person name="Goker M."/>
            <person name="Pukall R."/>
            <person name="Woyke T."/>
            <person name="Bristow J."/>
            <person name="Eisen J.A."/>
            <person name="Markowitz V."/>
            <person name="Hugenholtz P."/>
            <person name="Kyrpides N.C."/>
            <person name="Klenk H.P."/>
            <person name="Detter J.C."/>
        </authorList>
    </citation>
    <scope>NUCLEOTIDE SEQUENCE [LARGE SCALE GENOMIC DNA]</scope>
    <source>
        <strain evidence="4">ATCC 700841 / DSM 12885 / JCM 10246 / 7p75a</strain>
    </source>
</reference>
<evidence type="ECO:0000259" key="2">
    <source>
        <dbReference type="PROSITE" id="PS51372"/>
    </source>
</evidence>
<dbReference type="HOGENOM" id="CLU_2036949_0_0_9"/>
<protein>
    <submittedName>
        <fullName evidence="3">PRD domain protein</fullName>
    </submittedName>
</protein>
<gene>
    <name evidence="3" type="ordered locus">Tmar_1556</name>
</gene>
<dbReference type="OrthoDB" id="3175596at2"/>
<proteinExistence type="predicted"/>
<feature type="domain" description="PRD" evidence="2">
    <location>
        <begin position="12"/>
        <end position="120"/>
    </location>
</feature>
<keyword evidence="1" id="KW-0175">Coiled coil</keyword>
<accession>E6SGT1</accession>
<dbReference type="EMBL" id="CP002344">
    <property type="protein sequence ID" value="ADU51665.1"/>
    <property type="molecule type" value="Genomic_DNA"/>
</dbReference>
<sequence length="121" mass="13155">MNPLQQVAQELQLSIAELRQLQRLMKTAESLAAEVGIPLDDQACLGLATHLVGLVRRLTEGKRLQGIDPSVFTQLPRDCMEIATRLIRPLYETAGQPVDPAEVGLVALHFGAARERASTSA</sequence>
<dbReference type="Proteomes" id="UP000008915">
    <property type="component" value="Chromosome"/>
</dbReference>
<dbReference type="AlphaFoldDB" id="E6SGT1"/>
<organism evidence="3 4">
    <name type="scientific">Thermaerobacter marianensis (strain ATCC 700841 / DSM 12885 / JCM 10246 / 7p75a)</name>
    <dbReference type="NCBI Taxonomy" id="644966"/>
    <lineage>
        <taxon>Bacteria</taxon>
        <taxon>Bacillati</taxon>
        <taxon>Bacillota</taxon>
        <taxon>Clostridia</taxon>
        <taxon>Eubacteriales</taxon>
        <taxon>Clostridiales Family XVII. Incertae Sedis</taxon>
        <taxon>Thermaerobacter</taxon>
    </lineage>
</organism>